<gene>
    <name evidence="2" type="ORF">PPAR1163_LOCUS20423</name>
    <name evidence="3" type="ORF">PPAR1163_LOCUS20427</name>
    <name evidence="4" type="ORF">PPAR1163_LOCUS20429</name>
    <name evidence="5" type="ORF">PPAR1163_LOCUS20432</name>
</gene>
<evidence type="ECO:0000256" key="1">
    <source>
        <dbReference type="SAM" id="MobiDB-lite"/>
    </source>
</evidence>
<feature type="compositionally biased region" description="Pro residues" evidence="1">
    <location>
        <begin position="7"/>
        <end position="22"/>
    </location>
</feature>
<sequence>MPRRSRPPSPGEGPPLELPPPTGSAGAPSGAAGGVTTQSGTLRQSSRPSSRGGEGRRRPRPPPPAGAPPPDGGRPRQRPPIPVGPPPPKLYVEELLTPGGPLAPPKGMPASLASRSPGFDLQSENFKNLDTPESAGASTGGRPPDFARDRADLPGKRQNVFFQDVRNVNVGLDDIFDVELDFDAFEAAVEPPRPATTDGRLGVPKLPAPLDVNAFSPTAGIFQKTLKRPSTAPKELTKYGAQQRVAMRQLHGARNPLVPPATPEKRIRGDGAPEPMVGEVETYAWKRVTQGASDSPASRMMVERPGSRQQDDARDAQLFLDTVCGEDSSVALRFRKNSARGSGSMHRELLTPQARLVATPRGSPGSKSFTPKKGRNMFTRPPSQRLFREIQSSKFFGEDEPGSDTVSLIQVVDDDEDDPRCAVCDKAFEPVTTMDGRTTQACSECDYHGWVYAVSKATNTLPTGGVTWREAMGDFKTCVFLRCLWAGIVCPLFTCEWDYEKWLLDNNVRSVEEDPPGELVREWLEQKMDNFEKQSPVLLQNNCPLAMYCCCVLPKRVFRGGRGGEEAISIL</sequence>
<dbReference type="EMBL" id="HBGJ01032314">
    <property type="protein sequence ID" value="CAD9262048.1"/>
    <property type="molecule type" value="Transcribed_RNA"/>
</dbReference>
<feature type="region of interest" description="Disordered" evidence="1">
    <location>
        <begin position="254"/>
        <end position="275"/>
    </location>
</feature>
<evidence type="ECO:0000313" key="3">
    <source>
        <dbReference type="EMBL" id="CAD9262046.1"/>
    </source>
</evidence>
<name>A0A6U4IRH0_9STRA</name>
<dbReference type="EMBL" id="HBGJ01032325">
    <property type="protein sequence ID" value="CAD9262051.1"/>
    <property type="molecule type" value="Transcribed_RNA"/>
</dbReference>
<evidence type="ECO:0000313" key="2">
    <source>
        <dbReference type="EMBL" id="CAD9262042.1"/>
    </source>
</evidence>
<evidence type="ECO:0000313" key="4">
    <source>
        <dbReference type="EMBL" id="CAD9262048.1"/>
    </source>
</evidence>
<protein>
    <submittedName>
        <fullName evidence="3">Uncharacterized protein</fullName>
    </submittedName>
</protein>
<organism evidence="3">
    <name type="scientific">Phaeomonas parva</name>
    <dbReference type="NCBI Taxonomy" id="124430"/>
    <lineage>
        <taxon>Eukaryota</taxon>
        <taxon>Sar</taxon>
        <taxon>Stramenopiles</taxon>
        <taxon>Ochrophyta</taxon>
        <taxon>Pinguiophyceae</taxon>
        <taxon>Pinguiochrysidales</taxon>
        <taxon>Pinguiochrysidaceae</taxon>
        <taxon>Phaeomonas</taxon>
    </lineage>
</organism>
<accession>A0A6U4IRH0</accession>
<feature type="compositionally biased region" description="Pro residues" evidence="1">
    <location>
        <begin position="61"/>
        <end position="89"/>
    </location>
</feature>
<dbReference type="EMBL" id="HBGJ01032292">
    <property type="protein sequence ID" value="CAD9262042.1"/>
    <property type="molecule type" value="Transcribed_RNA"/>
</dbReference>
<feature type="region of interest" description="Disordered" evidence="1">
    <location>
        <begin position="1"/>
        <end position="152"/>
    </location>
</feature>
<dbReference type="AlphaFoldDB" id="A0A6U4IRH0"/>
<proteinExistence type="predicted"/>
<feature type="region of interest" description="Disordered" evidence="1">
    <location>
        <begin position="358"/>
        <end position="380"/>
    </location>
</feature>
<evidence type="ECO:0000313" key="5">
    <source>
        <dbReference type="EMBL" id="CAD9262051.1"/>
    </source>
</evidence>
<dbReference type="EMBL" id="HBGJ01032303">
    <property type="protein sequence ID" value="CAD9262046.1"/>
    <property type="molecule type" value="Transcribed_RNA"/>
</dbReference>
<reference evidence="3" key="1">
    <citation type="submission" date="2021-01" db="EMBL/GenBank/DDBJ databases">
        <authorList>
            <person name="Corre E."/>
            <person name="Pelletier E."/>
            <person name="Niang G."/>
            <person name="Scheremetjew M."/>
            <person name="Finn R."/>
            <person name="Kale V."/>
            <person name="Holt S."/>
            <person name="Cochrane G."/>
            <person name="Meng A."/>
            <person name="Brown T."/>
            <person name="Cohen L."/>
        </authorList>
    </citation>
    <scope>NUCLEOTIDE SEQUENCE</scope>
    <source>
        <strain evidence="3">CCMP2877</strain>
    </source>
</reference>